<feature type="transmembrane region" description="Helical" evidence="7">
    <location>
        <begin position="167"/>
        <end position="188"/>
    </location>
</feature>
<evidence type="ECO:0000256" key="5">
    <source>
        <dbReference type="ARBA" id="ARBA00022989"/>
    </source>
</evidence>
<evidence type="ECO:0000256" key="1">
    <source>
        <dbReference type="ARBA" id="ARBA00004141"/>
    </source>
</evidence>
<evidence type="ECO:0000256" key="7">
    <source>
        <dbReference type="SAM" id="Phobius"/>
    </source>
</evidence>
<dbReference type="GO" id="GO:0015171">
    <property type="term" value="F:amino acid transmembrane transporter activity"/>
    <property type="evidence" value="ECO:0007669"/>
    <property type="project" value="TreeGrafter"/>
</dbReference>
<dbReference type="AlphaFoldDB" id="A0A8K0NPA8"/>
<feature type="transmembrane region" description="Helical" evidence="7">
    <location>
        <begin position="416"/>
        <end position="439"/>
    </location>
</feature>
<protein>
    <recommendedName>
        <fullName evidence="8">Amino acid permease/ SLC12A domain-containing protein</fullName>
    </recommendedName>
</protein>
<dbReference type="GO" id="GO:0016020">
    <property type="term" value="C:membrane"/>
    <property type="evidence" value="ECO:0007669"/>
    <property type="project" value="UniProtKB-SubCell"/>
</dbReference>
<name>A0A8K0NPA8_9TREE</name>
<feature type="transmembrane region" description="Helical" evidence="7">
    <location>
        <begin position="386"/>
        <end position="404"/>
    </location>
</feature>
<keyword evidence="2" id="KW-0813">Transport</keyword>
<keyword evidence="3 7" id="KW-0812">Transmembrane</keyword>
<dbReference type="EMBL" id="JABELV010000119">
    <property type="protein sequence ID" value="KAG7530390.1"/>
    <property type="molecule type" value="Genomic_DNA"/>
</dbReference>
<dbReference type="Pfam" id="PF00324">
    <property type="entry name" value="AA_permease"/>
    <property type="match status" value="1"/>
</dbReference>
<comment type="subcellular location">
    <subcellularLocation>
        <location evidence="1">Membrane</location>
        <topology evidence="1">Multi-pass membrane protein</topology>
    </subcellularLocation>
</comment>
<evidence type="ECO:0000256" key="2">
    <source>
        <dbReference type="ARBA" id="ARBA00022448"/>
    </source>
</evidence>
<dbReference type="OrthoDB" id="10062876at2759"/>
<feature type="transmembrane region" description="Helical" evidence="7">
    <location>
        <begin position="493"/>
        <end position="514"/>
    </location>
</feature>
<dbReference type="InterPro" id="IPR050524">
    <property type="entry name" value="APC_YAT"/>
</dbReference>
<evidence type="ECO:0000313" key="10">
    <source>
        <dbReference type="Proteomes" id="UP000812966"/>
    </source>
</evidence>
<feature type="transmembrane region" description="Helical" evidence="7">
    <location>
        <begin position="459"/>
        <end position="481"/>
    </location>
</feature>
<feature type="transmembrane region" description="Helical" evidence="7">
    <location>
        <begin position="200"/>
        <end position="218"/>
    </location>
</feature>
<organism evidence="9 10">
    <name type="scientific">Filobasidium floriforme</name>
    <dbReference type="NCBI Taxonomy" id="5210"/>
    <lineage>
        <taxon>Eukaryota</taxon>
        <taxon>Fungi</taxon>
        <taxon>Dikarya</taxon>
        <taxon>Basidiomycota</taxon>
        <taxon>Agaricomycotina</taxon>
        <taxon>Tremellomycetes</taxon>
        <taxon>Filobasidiales</taxon>
        <taxon>Filobasidiaceae</taxon>
        <taxon>Filobasidium</taxon>
    </lineage>
</organism>
<feature type="transmembrane region" description="Helical" evidence="7">
    <location>
        <begin position="249"/>
        <end position="269"/>
    </location>
</feature>
<dbReference type="FunFam" id="1.20.1740.10:FF:000006">
    <property type="entry name" value="General amino acid permease"/>
    <property type="match status" value="1"/>
</dbReference>
<proteinExistence type="predicted"/>
<evidence type="ECO:0000256" key="4">
    <source>
        <dbReference type="ARBA" id="ARBA00022970"/>
    </source>
</evidence>
<dbReference type="Proteomes" id="UP000812966">
    <property type="component" value="Unassembled WGS sequence"/>
</dbReference>
<keyword evidence="10" id="KW-1185">Reference proteome</keyword>
<reference evidence="9" key="1">
    <citation type="submission" date="2020-04" db="EMBL/GenBank/DDBJ databases">
        <title>Analysis of mating type loci in Filobasidium floriforme.</title>
        <authorList>
            <person name="Nowrousian M."/>
        </authorList>
    </citation>
    <scope>NUCLEOTIDE SEQUENCE</scope>
    <source>
        <strain evidence="9">CBS 6242</strain>
    </source>
</reference>
<evidence type="ECO:0000313" key="9">
    <source>
        <dbReference type="EMBL" id="KAG7530390.1"/>
    </source>
</evidence>
<keyword evidence="5 7" id="KW-1133">Transmembrane helix</keyword>
<feature type="transmembrane region" description="Helical" evidence="7">
    <location>
        <begin position="56"/>
        <end position="77"/>
    </location>
</feature>
<feature type="domain" description="Amino acid permease/ SLC12A" evidence="8">
    <location>
        <begin position="55"/>
        <end position="522"/>
    </location>
</feature>
<accession>A0A8K0NPA8</accession>
<dbReference type="PIRSF" id="PIRSF006060">
    <property type="entry name" value="AA_transporter"/>
    <property type="match status" value="1"/>
</dbReference>
<dbReference type="PANTHER" id="PTHR43341">
    <property type="entry name" value="AMINO ACID PERMEASE"/>
    <property type="match status" value="1"/>
</dbReference>
<keyword evidence="6 7" id="KW-0472">Membrane</keyword>
<dbReference type="InterPro" id="IPR004841">
    <property type="entry name" value="AA-permease/SLC12A_dom"/>
</dbReference>
<evidence type="ECO:0000256" key="6">
    <source>
        <dbReference type="ARBA" id="ARBA00023136"/>
    </source>
</evidence>
<evidence type="ECO:0000259" key="8">
    <source>
        <dbReference type="Pfam" id="PF00324"/>
    </source>
</evidence>
<dbReference type="Gene3D" id="1.20.1740.10">
    <property type="entry name" value="Amino acid/polyamine transporter I"/>
    <property type="match status" value="1"/>
</dbReference>
<feature type="transmembrane region" description="Helical" evidence="7">
    <location>
        <begin position="89"/>
        <end position="112"/>
    </location>
</feature>
<sequence length="559" mass="60424">MDNKDIKDPNAFDDVHVGKPEYADYGDAAAQVETYSGEYVDAGHTALKRGLKPRHLAMISIGGVIGTGLFLGTANALKNGGPLGLLLGYAAMGSVCYSVMISLGSMISYLPIPGGHIRLADRFVDPAFGFALGWNYWYNWTIILPAELAASAVLINYWIEPAKVNNAAWISICLVVVFAINFLGSGVYGETEFWFCSIKVLTIVGLIILGIILTAGGGPDGKAIGFQYWKNPGPFVQYLGIAGSKGRFLGFWAVLSQAAFSYIGTEIVAIAAGEAKNPRRNLPKAIKRVYVRILIFYIGGVLVIGLLVPSNLKGLGLGTSNASGSPFVIAIKRSGIKALPSIINACLLTSAWSAASSDLYTSSRALYGLALNGQAPKVFTKTTRNGVPWTALMFSGSFGALAYMSLQSNAGTVFNYFASLTAGAGLLTWLGICILYIRFHAGMKAQGIDMRTLPYHSKLNTGAFAAKYAATFISVILLFFAWNVFADVKSDKFAAGLITNYLPQVMFPLIYFAYKLIKKTRIIGVEEMDFVSGIAEIEADEEVELEPETRWKRFLSWLF</sequence>
<comment type="caution">
    <text evidence="9">The sequence shown here is derived from an EMBL/GenBank/DDBJ whole genome shotgun (WGS) entry which is preliminary data.</text>
</comment>
<feature type="transmembrane region" description="Helical" evidence="7">
    <location>
        <begin position="289"/>
        <end position="308"/>
    </location>
</feature>
<feature type="transmembrane region" description="Helical" evidence="7">
    <location>
        <begin position="136"/>
        <end position="155"/>
    </location>
</feature>
<dbReference type="PANTHER" id="PTHR43341:SF20">
    <property type="entry name" value="AAT FAMILY AMINO ACID TRANSPORTER"/>
    <property type="match status" value="1"/>
</dbReference>
<evidence type="ECO:0000256" key="3">
    <source>
        <dbReference type="ARBA" id="ARBA00022692"/>
    </source>
</evidence>
<keyword evidence="4" id="KW-0029">Amino-acid transport</keyword>
<gene>
    <name evidence="9" type="ORF">FFLO_05053</name>
</gene>